<evidence type="ECO:0008006" key="4">
    <source>
        <dbReference type="Google" id="ProtNLM"/>
    </source>
</evidence>
<proteinExistence type="predicted"/>
<reference evidence="2" key="1">
    <citation type="submission" date="2024-03" db="EMBL/GenBank/DDBJ databases">
        <title>Complete genome sequence of Mycoplasma gypis type strain B1/T1.</title>
        <authorList>
            <person name="Spergser J."/>
        </authorList>
    </citation>
    <scope>NUCLEOTIDE SEQUENCE [LARGE SCALE GENOMIC DNA]</scope>
    <source>
        <strain evidence="2">B1/T1</strain>
    </source>
</reference>
<accession>A0ABZ2RTQ1</accession>
<keyword evidence="1" id="KW-1133">Transmembrane helix</keyword>
<keyword evidence="1" id="KW-0812">Transmembrane</keyword>
<keyword evidence="1" id="KW-0472">Membrane</keyword>
<sequence>MNKTVTTIDDVFSDPISQFYEKAIKRSQELFKIFIQDRLKQYNENIENEAIVANKNIQNLYVEISKLKKHLKISLRTFWNGVIIFFCFLIIGLAFLKLYFNNKKIINDFERQKNNLLSQINEITVKKNAKLSHAFNNFSLSDIRRYVLKEMGISRVNDYDFTDVNISVIKDARNPIFIECIDKYDIRNNYFYDISYRKLTYEPISYTGAKVFAYSYDGKKYTKTVTATYEHISPFLRKRSLFLYPTNYLPELRFRARLPIDEKTFKHKVKKNDFLLENTNFYKYYNLDFNDKIPFMNFFQLITQNNYVKWAEYAQPKNIFNWVFEKKQNGFLIFNDSIAIKNSYQAQNDTLQKWINEEYSDAKTISKHIWNEFYPHIETLLANLTFIFLNKYLASEKYTKPGERFQYQYQDDGVYQGEFQSWDSNILLNVKIHSNNYFQMVTKKPAIDFVHEIKQSFSVGDAFIYNIISNNWWAKEEVKLVTQYDPDVGNVVIPVKYINYIKYNEAKNLIFKPSAKLKPNQLIRSLILSAKKPISTGFEQDSAIENIVRNNKIYYNYEISSDFEGLNEKLEFVDSFNKRFAKYIQFYTVEIDQNGMYIFISEPNKIPNEIKTQMALF</sequence>
<feature type="transmembrane region" description="Helical" evidence="1">
    <location>
        <begin position="78"/>
        <end position="100"/>
    </location>
</feature>
<dbReference type="EMBL" id="CP148066">
    <property type="protein sequence ID" value="WXL28479.1"/>
    <property type="molecule type" value="Genomic_DNA"/>
</dbReference>
<gene>
    <name evidence="2" type="ORF">WG616_00380</name>
</gene>
<keyword evidence="3" id="KW-1185">Reference proteome</keyword>
<dbReference type="Proteomes" id="UP001460679">
    <property type="component" value="Chromosome"/>
</dbReference>
<evidence type="ECO:0000313" key="2">
    <source>
        <dbReference type="EMBL" id="WXL28479.1"/>
    </source>
</evidence>
<dbReference type="RefSeq" id="WP_205499570.1">
    <property type="nucleotide sequence ID" value="NZ_CP148066.1"/>
</dbReference>
<evidence type="ECO:0000313" key="3">
    <source>
        <dbReference type="Proteomes" id="UP001460679"/>
    </source>
</evidence>
<organism evidence="2 3">
    <name type="scientific">[Mycoplasma] gypis</name>
    <dbReference type="NCBI Taxonomy" id="92404"/>
    <lineage>
        <taxon>Bacteria</taxon>
        <taxon>Bacillati</taxon>
        <taxon>Mycoplasmatota</taxon>
        <taxon>Mycoplasmoidales</taxon>
        <taxon>Metamycoplasmataceae</taxon>
        <taxon>Metamycoplasma</taxon>
    </lineage>
</organism>
<protein>
    <recommendedName>
        <fullName evidence="4">DUF31 domain-containing protein</fullName>
    </recommendedName>
</protein>
<name>A0ABZ2RTQ1_9BACT</name>
<evidence type="ECO:0000256" key="1">
    <source>
        <dbReference type="SAM" id="Phobius"/>
    </source>
</evidence>